<name>F1A190_DICPU</name>
<dbReference type="InterPro" id="IPR029069">
    <property type="entry name" value="HotDog_dom_sf"/>
</dbReference>
<evidence type="ECO:0008006" key="3">
    <source>
        <dbReference type="Google" id="ProtNLM"/>
    </source>
</evidence>
<evidence type="ECO:0000313" key="2">
    <source>
        <dbReference type="Proteomes" id="UP000001064"/>
    </source>
</evidence>
<dbReference type="Gene3D" id="3.10.129.10">
    <property type="entry name" value="Hotdog Thioesterase"/>
    <property type="match status" value="1"/>
</dbReference>
<dbReference type="EMBL" id="GL871364">
    <property type="protein sequence ID" value="EGC30040.1"/>
    <property type="molecule type" value="Genomic_DNA"/>
</dbReference>
<accession>F1A190</accession>
<dbReference type="InParanoid" id="F1A190"/>
<dbReference type="KEGG" id="dpp:DICPUDRAFT_158279"/>
<dbReference type="GO" id="GO:0047617">
    <property type="term" value="F:fatty acyl-CoA hydrolase activity"/>
    <property type="evidence" value="ECO:0000318"/>
    <property type="project" value="GO_Central"/>
</dbReference>
<proteinExistence type="predicted"/>
<evidence type="ECO:0000313" key="1">
    <source>
        <dbReference type="EMBL" id="EGC30040.1"/>
    </source>
</evidence>
<dbReference type="GeneID" id="10511286"/>
<dbReference type="AlphaFoldDB" id="F1A190"/>
<reference evidence="2" key="1">
    <citation type="journal article" date="2011" name="Genome Biol.">
        <title>Comparative genomics of the social amoebae Dictyostelium discoideum and Dictyostelium purpureum.</title>
        <authorList>
            <consortium name="US DOE Joint Genome Institute (JGI-PGF)"/>
            <person name="Sucgang R."/>
            <person name="Kuo A."/>
            <person name="Tian X."/>
            <person name="Salerno W."/>
            <person name="Parikh A."/>
            <person name="Feasley C.L."/>
            <person name="Dalin E."/>
            <person name="Tu H."/>
            <person name="Huang E."/>
            <person name="Barry K."/>
            <person name="Lindquist E."/>
            <person name="Shapiro H."/>
            <person name="Bruce D."/>
            <person name="Schmutz J."/>
            <person name="Salamov A."/>
            <person name="Fey P."/>
            <person name="Gaudet P."/>
            <person name="Anjard C."/>
            <person name="Babu M.M."/>
            <person name="Basu S."/>
            <person name="Bushmanova Y."/>
            <person name="van der Wel H."/>
            <person name="Katoh-Kurasawa M."/>
            <person name="Dinh C."/>
            <person name="Coutinho P.M."/>
            <person name="Saito T."/>
            <person name="Elias M."/>
            <person name="Schaap P."/>
            <person name="Kay R.R."/>
            <person name="Henrissat B."/>
            <person name="Eichinger L."/>
            <person name="Rivero F."/>
            <person name="Putnam N.H."/>
            <person name="West C.M."/>
            <person name="Loomis W.F."/>
            <person name="Chisholm R.L."/>
            <person name="Shaulsky G."/>
            <person name="Strassmann J.E."/>
            <person name="Queller D.C."/>
            <person name="Kuspa A."/>
            <person name="Grigoriev I.V."/>
        </authorList>
    </citation>
    <scope>NUCLEOTIDE SEQUENCE [LARGE SCALE GENOMIC DNA]</scope>
    <source>
        <strain evidence="2">QSDP1</strain>
    </source>
</reference>
<protein>
    <recommendedName>
        <fullName evidence="3">Thioesterase domain-containing protein</fullName>
    </recommendedName>
</protein>
<dbReference type="RefSeq" id="XP_003293427.1">
    <property type="nucleotide sequence ID" value="XM_003293379.1"/>
</dbReference>
<dbReference type="VEuPathDB" id="AmoebaDB:DICPUDRAFT_158279"/>
<dbReference type="SUPFAM" id="SSF54637">
    <property type="entry name" value="Thioesterase/thiol ester dehydrase-isomerase"/>
    <property type="match status" value="1"/>
</dbReference>
<dbReference type="Proteomes" id="UP000001064">
    <property type="component" value="Unassembled WGS sequence"/>
</dbReference>
<dbReference type="CDD" id="cd03443">
    <property type="entry name" value="PaaI_thioesterase"/>
    <property type="match status" value="1"/>
</dbReference>
<keyword evidence="2" id="KW-1185">Reference proteome</keyword>
<organism evidence="1 2">
    <name type="scientific">Dictyostelium purpureum</name>
    <name type="common">Slime mold</name>
    <dbReference type="NCBI Taxonomy" id="5786"/>
    <lineage>
        <taxon>Eukaryota</taxon>
        <taxon>Amoebozoa</taxon>
        <taxon>Evosea</taxon>
        <taxon>Eumycetozoa</taxon>
        <taxon>Dictyostelia</taxon>
        <taxon>Dictyosteliales</taxon>
        <taxon>Dictyosteliaceae</taxon>
        <taxon>Dictyostelium</taxon>
    </lineage>
</organism>
<sequence>MNNTNISCQNPATIDHFIHLMAKKGGGFDMKNIEGLKTKKVEYGYLELEILTTEQHTNYSRFYIHGAFQCFLFDITSVLSFKTTDPLEDYSYAITININTTLITPLPMGKRIRVVAKIEKKTSSMAFSNCSIMDEEGNVYSTASVILRIAKPSL</sequence>
<gene>
    <name evidence="1" type="ORF">DICPUDRAFT_158279</name>
</gene>